<name>A0A5K3FUK9_MESCO</name>
<dbReference type="WBParaSite" id="MCU_011471-RA">
    <property type="protein sequence ID" value="MCU_011471-RA"/>
    <property type="gene ID" value="MCU_011471"/>
</dbReference>
<evidence type="ECO:0000313" key="2">
    <source>
        <dbReference type="WBParaSite" id="MCU_011471-RA"/>
    </source>
</evidence>
<reference evidence="2" key="1">
    <citation type="submission" date="2019-11" db="UniProtKB">
        <authorList>
            <consortium name="WormBaseParasite"/>
        </authorList>
    </citation>
    <scope>IDENTIFICATION</scope>
</reference>
<dbReference type="AlphaFoldDB" id="A0A5K3FUK9"/>
<protein>
    <submittedName>
        <fullName evidence="2">Uncharacterized protein</fullName>
    </submittedName>
</protein>
<proteinExistence type="predicted"/>
<feature type="region of interest" description="Disordered" evidence="1">
    <location>
        <begin position="1"/>
        <end position="25"/>
    </location>
</feature>
<organism evidence="2">
    <name type="scientific">Mesocestoides corti</name>
    <name type="common">Flatworm</name>
    <dbReference type="NCBI Taxonomy" id="53468"/>
    <lineage>
        <taxon>Eukaryota</taxon>
        <taxon>Metazoa</taxon>
        <taxon>Spiralia</taxon>
        <taxon>Lophotrochozoa</taxon>
        <taxon>Platyhelminthes</taxon>
        <taxon>Cestoda</taxon>
        <taxon>Eucestoda</taxon>
        <taxon>Cyclophyllidea</taxon>
        <taxon>Mesocestoididae</taxon>
        <taxon>Mesocestoides</taxon>
    </lineage>
</organism>
<sequence>MSRSNLERGKENMPPPTPSMSSSVLVEKTEGCVLATPESGFHGSIASPLPLHQPTISPTSVTATLFPLVFPSSRFFTFTTLKPDVHRRFNNPKKWTNVQSIRLTSASRNATPTIAGCGSPMSLELCLFSPFVTCPIPLF</sequence>
<evidence type="ECO:0000256" key="1">
    <source>
        <dbReference type="SAM" id="MobiDB-lite"/>
    </source>
</evidence>
<accession>A0A5K3FUK9</accession>
<feature type="compositionally biased region" description="Basic and acidic residues" evidence="1">
    <location>
        <begin position="1"/>
        <end position="11"/>
    </location>
</feature>